<dbReference type="InterPro" id="IPR019413">
    <property type="entry name" value="Dsc3_ub-like_dom"/>
</dbReference>
<organism evidence="4 5">
    <name type="scientific">Marasmius tenuissimus</name>
    <dbReference type="NCBI Taxonomy" id="585030"/>
    <lineage>
        <taxon>Eukaryota</taxon>
        <taxon>Fungi</taxon>
        <taxon>Dikarya</taxon>
        <taxon>Basidiomycota</taxon>
        <taxon>Agaricomycotina</taxon>
        <taxon>Agaricomycetes</taxon>
        <taxon>Agaricomycetidae</taxon>
        <taxon>Agaricales</taxon>
        <taxon>Marasmiineae</taxon>
        <taxon>Marasmiaceae</taxon>
        <taxon>Marasmius</taxon>
    </lineage>
</organism>
<dbReference type="PROSITE" id="PS50053">
    <property type="entry name" value="UBIQUITIN_2"/>
    <property type="match status" value="1"/>
</dbReference>
<name>A0ABR3AJI9_9AGAR</name>
<dbReference type="PANTHER" id="PTHR28049:SF1">
    <property type="entry name" value="DSC E3 UBIQUITIN LIGASE COMPLEX SUBUNIT 3"/>
    <property type="match status" value="1"/>
</dbReference>
<keyword evidence="2" id="KW-0472">Membrane</keyword>
<dbReference type="InterPro" id="IPR045226">
    <property type="entry name" value="Dsc3"/>
</dbReference>
<protein>
    <recommendedName>
        <fullName evidence="3">Ubiquitin-like domain-containing protein</fullName>
    </recommendedName>
</protein>
<feature type="region of interest" description="Disordered" evidence="1">
    <location>
        <begin position="1"/>
        <end position="38"/>
    </location>
</feature>
<keyword evidence="2" id="KW-1133">Transmembrane helix</keyword>
<accession>A0ABR3AJI9</accession>
<evidence type="ECO:0000256" key="2">
    <source>
        <dbReference type="SAM" id="Phobius"/>
    </source>
</evidence>
<feature type="compositionally biased region" description="Basic and acidic residues" evidence="1">
    <location>
        <begin position="1"/>
        <end position="15"/>
    </location>
</feature>
<proteinExistence type="predicted"/>
<dbReference type="Proteomes" id="UP001437256">
    <property type="component" value="Unassembled WGS sequence"/>
</dbReference>
<gene>
    <name evidence="4" type="ORF">AAF712_000495</name>
</gene>
<evidence type="ECO:0000313" key="4">
    <source>
        <dbReference type="EMBL" id="KAL0072732.1"/>
    </source>
</evidence>
<keyword evidence="2" id="KW-0812">Transmembrane</keyword>
<dbReference type="PANTHER" id="PTHR28049">
    <property type="entry name" value="TRANSMEMBRANE PROTEIN YOR223W"/>
    <property type="match status" value="1"/>
</dbReference>
<dbReference type="Pfam" id="PF13373">
    <property type="entry name" value="Dsc3_C"/>
    <property type="match status" value="1"/>
</dbReference>
<feature type="domain" description="Ubiquitin-like" evidence="3">
    <location>
        <begin position="38"/>
        <end position="96"/>
    </location>
</feature>
<sequence length="308" mass="34429">MALSEKAKGKQRAPDLESAAGPSIAEPSQPPPQPNVPQTLVVRFTDDKVTDLEITVTEKDTVRDVKNSIRRERPELDRRRLRLIHSGRLLTDGTFLYAWLKKLDERQKRASAPEDGATEEAADSKGKSTVASWLHCSVGREIEQGEEEVDDSFQSHQIQPARGFDRLASMGFSQSDIASIRRQFHIQNDSFLTGDEGLGHDDNYDEHARALEEQWIDSLDSTDNSLSPSSSSSSNSSAMQGIVVGFFFPFLPLFLNGHKPPQPIFWEDGTEHTYNESVVFSRATQMGLVAGFMINILFGMWRFLLDAS</sequence>
<dbReference type="SUPFAM" id="SSF54236">
    <property type="entry name" value="Ubiquitin-like"/>
    <property type="match status" value="1"/>
</dbReference>
<dbReference type="Gene3D" id="3.10.20.90">
    <property type="entry name" value="Phosphatidylinositol 3-kinase Catalytic Subunit, Chain A, domain 1"/>
    <property type="match status" value="1"/>
</dbReference>
<evidence type="ECO:0000259" key="3">
    <source>
        <dbReference type="PROSITE" id="PS50053"/>
    </source>
</evidence>
<dbReference type="InterPro" id="IPR029071">
    <property type="entry name" value="Ubiquitin-like_domsf"/>
</dbReference>
<dbReference type="InterPro" id="IPR000626">
    <property type="entry name" value="Ubiquitin-like_dom"/>
</dbReference>
<reference evidence="4 5" key="1">
    <citation type="submission" date="2024-05" db="EMBL/GenBank/DDBJ databases">
        <title>A draft genome resource for the thread blight pathogen Marasmius tenuissimus strain MS-2.</title>
        <authorList>
            <person name="Yulfo-Soto G.E."/>
            <person name="Baruah I.K."/>
            <person name="Amoako-Attah I."/>
            <person name="Bukari Y."/>
            <person name="Meinhardt L.W."/>
            <person name="Bailey B.A."/>
            <person name="Cohen S.P."/>
        </authorList>
    </citation>
    <scope>NUCLEOTIDE SEQUENCE [LARGE SCALE GENOMIC DNA]</scope>
    <source>
        <strain evidence="4 5">MS-2</strain>
    </source>
</reference>
<dbReference type="InterPro" id="IPR025390">
    <property type="entry name" value="Dsc3_C"/>
</dbReference>
<keyword evidence="5" id="KW-1185">Reference proteome</keyword>
<evidence type="ECO:0000313" key="5">
    <source>
        <dbReference type="Proteomes" id="UP001437256"/>
    </source>
</evidence>
<evidence type="ECO:0000256" key="1">
    <source>
        <dbReference type="SAM" id="MobiDB-lite"/>
    </source>
</evidence>
<dbReference type="Pfam" id="PF10302">
    <property type="entry name" value="Dsc3_N"/>
    <property type="match status" value="1"/>
</dbReference>
<comment type="caution">
    <text evidence="4">The sequence shown here is derived from an EMBL/GenBank/DDBJ whole genome shotgun (WGS) entry which is preliminary data.</text>
</comment>
<feature type="transmembrane region" description="Helical" evidence="2">
    <location>
        <begin position="286"/>
        <end position="304"/>
    </location>
</feature>
<dbReference type="EMBL" id="JBBXMP010000001">
    <property type="protein sequence ID" value="KAL0072732.1"/>
    <property type="molecule type" value="Genomic_DNA"/>
</dbReference>